<organism evidence="5">
    <name type="scientific">Culicoides sonorensis</name>
    <name type="common">Biting midge</name>
    <dbReference type="NCBI Taxonomy" id="179676"/>
    <lineage>
        <taxon>Eukaryota</taxon>
        <taxon>Metazoa</taxon>
        <taxon>Ecdysozoa</taxon>
        <taxon>Arthropoda</taxon>
        <taxon>Hexapoda</taxon>
        <taxon>Insecta</taxon>
        <taxon>Pterygota</taxon>
        <taxon>Neoptera</taxon>
        <taxon>Endopterygota</taxon>
        <taxon>Diptera</taxon>
        <taxon>Nematocera</taxon>
        <taxon>Chironomoidea</taxon>
        <taxon>Ceratopogonidae</taxon>
        <taxon>Ceratopogoninae</taxon>
        <taxon>Culicoides</taxon>
        <taxon>Monoculicoides</taxon>
    </lineage>
</organism>
<feature type="domain" description="Methyl-CpG-binding" evidence="4">
    <location>
        <begin position="110"/>
        <end position="177"/>
    </location>
</feature>
<name>A0A336M2U7_CULSO</name>
<dbReference type="Pfam" id="PF16564">
    <property type="entry name" value="MBDa"/>
    <property type="match status" value="1"/>
</dbReference>
<protein>
    <submittedName>
        <fullName evidence="5">CSON010766 protein</fullName>
    </submittedName>
</protein>
<dbReference type="PANTHER" id="PTHR12396">
    <property type="entry name" value="METHYL-CPG BINDING PROTEIN, MBD"/>
    <property type="match status" value="1"/>
</dbReference>
<dbReference type="GO" id="GO:0008327">
    <property type="term" value="F:methyl-CpG binding"/>
    <property type="evidence" value="ECO:0007669"/>
    <property type="project" value="TreeGrafter"/>
</dbReference>
<dbReference type="InterPro" id="IPR032343">
    <property type="entry name" value="MBD2/MBD3_p55-bd"/>
</dbReference>
<dbReference type="Gene3D" id="3.30.890.10">
    <property type="entry name" value="Methyl-cpg-binding Protein 2, Chain A"/>
    <property type="match status" value="1"/>
</dbReference>
<dbReference type="GO" id="GO:0005634">
    <property type="term" value="C:nucleus"/>
    <property type="evidence" value="ECO:0007669"/>
    <property type="project" value="UniProtKB-ARBA"/>
</dbReference>
<accession>A0A336M2U7</accession>
<dbReference type="Pfam" id="PF14048">
    <property type="entry name" value="MBD_C"/>
    <property type="match status" value="1"/>
</dbReference>
<proteinExistence type="predicted"/>
<evidence type="ECO:0000259" key="3">
    <source>
        <dbReference type="Pfam" id="PF14048"/>
    </source>
</evidence>
<keyword evidence="1" id="KW-0175">Coiled coil</keyword>
<dbReference type="GO" id="GO:0006346">
    <property type="term" value="P:DNA methylation-dependent constitutive heterochromatin formation"/>
    <property type="evidence" value="ECO:0007669"/>
    <property type="project" value="TreeGrafter"/>
</dbReference>
<sequence>MNLGRKVDPRLLQQIPPQTEIRKTGQTAGKADIYYYSPTNNTNSGKYDPKISMSRIGDGTVDLTGYDYSVSNANKLIQNINPNISLHSTTLTSVKRKTENPTTYSGSPKQPTVDFSRPPKPDASLVPPIRQTASIFKQPVTLYKTNTESNVKSDLKPSVNDKPKQLFWEKRLENLSACAADGEEFKQIDLEGCLKPFGPFINEMTVLQSVATALHLNNGPITGQTASKGSLLSNAGAFINPDQPLMHAVSITEDDIRRQEEKVNNVRKMLQEALKE</sequence>
<dbReference type="GO" id="GO:0000122">
    <property type="term" value="P:negative regulation of transcription by RNA polymerase II"/>
    <property type="evidence" value="ECO:0007669"/>
    <property type="project" value="TreeGrafter"/>
</dbReference>
<dbReference type="AlphaFoldDB" id="A0A336M2U7"/>
<evidence type="ECO:0000256" key="1">
    <source>
        <dbReference type="SAM" id="Coils"/>
    </source>
</evidence>
<dbReference type="VEuPathDB" id="VectorBase:CSON010766"/>
<feature type="coiled-coil region" evidence="1">
    <location>
        <begin position="249"/>
        <end position="276"/>
    </location>
</feature>
<evidence type="ECO:0000256" key="2">
    <source>
        <dbReference type="SAM" id="MobiDB-lite"/>
    </source>
</evidence>
<evidence type="ECO:0000259" key="4">
    <source>
        <dbReference type="Pfam" id="PF16564"/>
    </source>
</evidence>
<dbReference type="PANTHER" id="PTHR12396:SF0">
    <property type="entry name" value="METHYL-CPG BINDING DOMAIN PROTEIN-LIKE, ISOFORM C"/>
    <property type="match status" value="1"/>
</dbReference>
<reference evidence="5" key="1">
    <citation type="submission" date="2018-07" db="EMBL/GenBank/DDBJ databases">
        <authorList>
            <person name="Quirk P.G."/>
            <person name="Krulwich T.A."/>
        </authorList>
    </citation>
    <scope>NUCLEOTIDE SEQUENCE</scope>
</reference>
<dbReference type="EMBL" id="UFQT01000446">
    <property type="protein sequence ID" value="SSX24400.1"/>
    <property type="molecule type" value="Genomic_DNA"/>
</dbReference>
<feature type="region of interest" description="Disordered" evidence="2">
    <location>
        <begin position="93"/>
        <end position="124"/>
    </location>
</feature>
<dbReference type="InterPro" id="IPR025884">
    <property type="entry name" value="MeCpG-bd_2/3_C_dom"/>
</dbReference>
<feature type="domain" description="Methyl-CpG binding protein 2/3 C-terminal" evidence="3">
    <location>
        <begin position="181"/>
        <end position="274"/>
    </location>
</feature>
<gene>
    <name evidence="5" type="primary">CSON010766</name>
</gene>
<evidence type="ECO:0000313" key="5">
    <source>
        <dbReference type="EMBL" id="SSX24400.1"/>
    </source>
</evidence>
<feature type="compositionally biased region" description="Polar residues" evidence="2">
    <location>
        <begin position="100"/>
        <end position="110"/>
    </location>
</feature>